<keyword evidence="3" id="KW-1185">Reference proteome</keyword>
<name>A0A3S4TCJ6_9BACT</name>
<evidence type="ECO:0000313" key="2">
    <source>
        <dbReference type="EMBL" id="RWX47682.1"/>
    </source>
</evidence>
<feature type="compositionally biased region" description="Basic and acidic residues" evidence="1">
    <location>
        <begin position="1"/>
        <end position="10"/>
    </location>
</feature>
<dbReference type="Proteomes" id="UP000287853">
    <property type="component" value="Unassembled WGS sequence"/>
</dbReference>
<organism evidence="2 3">
    <name type="scientific">Candidatus Electrothrix aarhusensis</name>
    <dbReference type="NCBI Taxonomy" id="1859131"/>
    <lineage>
        <taxon>Bacteria</taxon>
        <taxon>Pseudomonadati</taxon>
        <taxon>Thermodesulfobacteriota</taxon>
        <taxon>Desulfobulbia</taxon>
        <taxon>Desulfobulbales</taxon>
        <taxon>Desulfobulbaceae</taxon>
        <taxon>Candidatus Electrothrix</taxon>
    </lineage>
</organism>
<accession>A0A3S4TCJ6</accession>
<dbReference type="EMBL" id="MTKO01000029">
    <property type="protein sequence ID" value="RWX47682.1"/>
    <property type="molecule type" value="Genomic_DNA"/>
</dbReference>
<gene>
    <name evidence="2" type="ORF">H206_06116</name>
</gene>
<evidence type="ECO:0000313" key="3">
    <source>
        <dbReference type="Proteomes" id="UP000287853"/>
    </source>
</evidence>
<reference evidence="2 3" key="1">
    <citation type="submission" date="2017-01" db="EMBL/GenBank/DDBJ databases">
        <title>The cable genome- insights into the physiology and evolution of filamentous bacteria capable of sulfide oxidation via long distance electron transfer.</title>
        <authorList>
            <person name="Schreiber L."/>
            <person name="Bjerg J.T."/>
            <person name="Boggild A."/>
            <person name="Van De Vossenberg J."/>
            <person name="Meysman F."/>
            <person name="Nielsen L.P."/>
            <person name="Schramm A."/>
            <person name="Kjeldsen K.U."/>
        </authorList>
    </citation>
    <scope>NUCLEOTIDE SEQUENCE [LARGE SCALE GENOMIC DNA]</scope>
    <source>
        <strain evidence="2">MCF</strain>
    </source>
</reference>
<comment type="caution">
    <text evidence="2">The sequence shown here is derived from an EMBL/GenBank/DDBJ whole genome shotgun (WGS) entry which is preliminary data.</text>
</comment>
<dbReference type="AlphaFoldDB" id="A0A3S4TCJ6"/>
<feature type="region of interest" description="Disordered" evidence="1">
    <location>
        <begin position="196"/>
        <end position="216"/>
    </location>
</feature>
<feature type="region of interest" description="Disordered" evidence="1">
    <location>
        <begin position="1"/>
        <end position="50"/>
    </location>
</feature>
<evidence type="ECO:0000256" key="1">
    <source>
        <dbReference type="SAM" id="MobiDB-lite"/>
    </source>
</evidence>
<sequence length="216" mass="25328">MKLADSDSRLGKKLGKFFPPDEEIKAGENQVPPQDNSLERNDFNPTDEPETKLEKRIKKWLTAEEKKERPYIIKENVGAPLKILVITYSRAILFEAGLFGRLKDVSDKVWRQFVSVHLSEGTFCSALELRFFRFHDSLFFHNPYKDTSPYMEETEFKLDCWRLERLAKKEASFFYSMLKDKQLYWQEERRKEQIQQIGSLNAKQPGGAPPKKKEGT</sequence>
<protein>
    <submittedName>
        <fullName evidence="2">Uncharacterized protein</fullName>
    </submittedName>
</protein>
<proteinExistence type="predicted"/>